<name>A0A9X4JL88_9ENTR</name>
<reference evidence="1" key="1">
    <citation type="submission" date="2022-01" db="EMBL/GenBank/DDBJ databases">
        <title>Genetic Characterization of Carbapenem-resistant Citrobacter spp. from China: a multicenter study.</title>
        <authorList>
            <person name="Ye L."/>
        </authorList>
    </citation>
    <scope>NUCLEOTIDE SEQUENCE</scope>
    <source>
        <strain evidence="1">IR5432</strain>
    </source>
</reference>
<dbReference type="RefSeq" id="WP_275398779.1">
    <property type="nucleotide sequence ID" value="NZ_JAKIHW010000044.1"/>
</dbReference>
<evidence type="ECO:0000313" key="2">
    <source>
        <dbReference type="Proteomes" id="UP001147005"/>
    </source>
</evidence>
<dbReference type="AlphaFoldDB" id="A0A9X4JL88"/>
<dbReference type="Proteomes" id="UP001147005">
    <property type="component" value="Unassembled WGS sequence"/>
</dbReference>
<gene>
    <name evidence="1" type="ORF">L2111_23635</name>
</gene>
<protein>
    <submittedName>
        <fullName evidence="1">Uncharacterized protein</fullName>
    </submittedName>
</protein>
<organism evidence="1 2">
    <name type="scientific">Citrobacter portucalensis</name>
    <dbReference type="NCBI Taxonomy" id="1639133"/>
    <lineage>
        <taxon>Bacteria</taxon>
        <taxon>Pseudomonadati</taxon>
        <taxon>Pseudomonadota</taxon>
        <taxon>Gammaproteobacteria</taxon>
        <taxon>Enterobacterales</taxon>
        <taxon>Enterobacteriaceae</taxon>
        <taxon>Citrobacter</taxon>
        <taxon>Citrobacter freundii complex</taxon>
    </lineage>
</organism>
<comment type="caution">
    <text evidence="1">The sequence shown here is derived from an EMBL/GenBank/DDBJ whole genome shotgun (WGS) entry which is preliminary data.</text>
</comment>
<evidence type="ECO:0000313" key="1">
    <source>
        <dbReference type="EMBL" id="MDE9621044.1"/>
    </source>
</evidence>
<proteinExistence type="predicted"/>
<dbReference type="EMBL" id="JAKIHW010000044">
    <property type="protein sequence ID" value="MDE9621044.1"/>
    <property type="molecule type" value="Genomic_DNA"/>
</dbReference>
<sequence>MGRKERSNIVRIEKAVRATKRKYSHKLKDYSRESIPGEMVTTIIEHPPTVPAGSKFELLQDVLSSTDNVHYKPRRRKEYFIDSSQLKPWQIIGFEHYADYVGYSQTNGLSGHTADLDFLFNDDKENYND</sequence>
<accession>A0A9X4JL88</accession>